<keyword evidence="1" id="KW-0812">Transmembrane</keyword>
<dbReference type="RefSeq" id="WP_386023246.1">
    <property type="nucleotide sequence ID" value="NZ_JBHUHX010000007.1"/>
</dbReference>
<sequence length="162" mass="17932">MNADPLAGLSDWHLPDPVSWWPPAPGWWALLVLLVAVLAVVSIGWRRWRRGRAMPRAALAQLAELRANLERDGDERRFVAELSRLLRRVALARFPRERVAGLSGRDWLGFLDTTGGEGGFGDGPGRALVEVSFRGRGLEKTDSDALIQVAERWIRANAEAAS</sequence>
<comment type="caution">
    <text evidence="2">The sequence shown here is derived from an EMBL/GenBank/DDBJ whole genome shotgun (WGS) entry which is preliminary data.</text>
</comment>
<dbReference type="EMBL" id="JBHUHX010000007">
    <property type="protein sequence ID" value="MFD2110889.1"/>
    <property type="molecule type" value="Genomic_DNA"/>
</dbReference>
<keyword evidence="1" id="KW-0472">Membrane</keyword>
<dbReference type="InterPro" id="IPR025489">
    <property type="entry name" value="DUF4381"/>
</dbReference>
<protein>
    <submittedName>
        <fullName evidence="2">DUF4381 domain-containing protein</fullName>
    </submittedName>
</protein>
<evidence type="ECO:0000313" key="2">
    <source>
        <dbReference type="EMBL" id="MFD2110889.1"/>
    </source>
</evidence>
<proteinExistence type="predicted"/>
<keyword evidence="1" id="KW-1133">Transmembrane helix</keyword>
<evidence type="ECO:0000313" key="3">
    <source>
        <dbReference type="Proteomes" id="UP001597337"/>
    </source>
</evidence>
<name>A0ABW4Y4J4_9GAMM</name>
<evidence type="ECO:0000256" key="1">
    <source>
        <dbReference type="SAM" id="Phobius"/>
    </source>
</evidence>
<gene>
    <name evidence="2" type="ORF">ACFSJC_03430</name>
</gene>
<feature type="transmembrane region" description="Helical" evidence="1">
    <location>
        <begin position="26"/>
        <end position="45"/>
    </location>
</feature>
<accession>A0ABW4Y4J4</accession>
<organism evidence="2 3">
    <name type="scientific">Thiorhodococcus fuscus</name>
    <dbReference type="NCBI Taxonomy" id="527200"/>
    <lineage>
        <taxon>Bacteria</taxon>
        <taxon>Pseudomonadati</taxon>
        <taxon>Pseudomonadota</taxon>
        <taxon>Gammaproteobacteria</taxon>
        <taxon>Chromatiales</taxon>
        <taxon>Chromatiaceae</taxon>
        <taxon>Thiorhodococcus</taxon>
    </lineage>
</organism>
<dbReference type="Pfam" id="PF14316">
    <property type="entry name" value="DUF4381"/>
    <property type="match status" value="1"/>
</dbReference>
<dbReference type="Proteomes" id="UP001597337">
    <property type="component" value="Unassembled WGS sequence"/>
</dbReference>
<keyword evidence="3" id="KW-1185">Reference proteome</keyword>
<reference evidence="3" key="1">
    <citation type="journal article" date="2019" name="Int. J. Syst. Evol. Microbiol.">
        <title>The Global Catalogue of Microorganisms (GCM) 10K type strain sequencing project: providing services to taxonomists for standard genome sequencing and annotation.</title>
        <authorList>
            <consortium name="The Broad Institute Genomics Platform"/>
            <consortium name="The Broad Institute Genome Sequencing Center for Infectious Disease"/>
            <person name="Wu L."/>
            <person name="Ma J."/>
        </authorList>
    </citation>
    <scope>NUCLEOTIDE SEQUENCE [LARGE SCALE GENOMIC DNA]</scope>
    <source>
        <strain evidence="3">KACC 12597</strain>
    </source>
</reference>